<gene>
    <name evidence="2" type="ORF">N7G274_002327</name>
</gene>
<keyword evidence="3" id="KW-1185">Reference proteome</keyword>
<evidence type="ECO:0000313" key="3">
    <source>
        <dbReference type="Proteomes" id="UP001590950"/>
    </source>
</evidence>
<evidence type="ECO:0000313" key="2">
    <source>
        <dbReference type="EMBL" id="KAL2045244.1"/>
    </source>
</evidence>
<sequence>MDSTPDFTVSGETPSTVSTPFLNLPREMRDAIYESVYKKGDPDKRIHVLPRVRNYYIVRGADFRYDIPIPETTLALLRVNRQVSAEVASNLYGRHTFVGRLNDLSTFLQGLRGCKALVKKVEVTSIFRVLTPGHIGLLPSVFDTLECLSNLTTLKVNAEANYPEGALTKPVDYGFGQFARKLDITIVVEYFDYDHRHGPLPQSEYVDERGFQKLTYRRGKDQLHFEVQVFKQPPLRLAPFIE</sequence>
<proteinExistence type="predicted"/>
<dbReference type="PANTHER" id="PTHR42085">
    <property type="entry name" value="F-BOX DOMAIN-CONTAINING PROTEIN"/>
    <property type="match status" value="1"/>
</dbReference>
<dbReference type="InterPro" id="IPR038883">
    <property type="entry name" value="AN11006-like"/>
</dbReference>
<dbReference type="EMBL" id="JBEFKJ010000007">
    <property type="protein sequence ID" value="KAL2045244.1"/>
    <property type="molecule type" value="Genomic_DNA"/>
</dbReference>
<reference evidence="2 3" key="1">
    <citation type="submission" date="2024-09" db="EMBL/GenBank/DDBJ databases">
        <title>Rethinking Asexuality: The Enigmatic Case of Functional Sexual Genes in Lepraria (Stereocaulaceae).</title>
        <authorList>
            <person name="Doellman M."/>
            <person name="Sun Y."/>
            <person name="Barcenas-Pena A."/>
            <person name="Lumbsch H.T."/>
            <person name="Grewe F."/>
        </authorList>
    </citation>
    <scope>NUCLEOTIDE SEQUENCE [LARGE SCALE GENOMIC DNA]</scope>
    <source>
        <strain evidence="2 3">Mercado 3170</strain>
    </source>
</reference>
<comment type="caution">
    <text evidence="2">The sequence shown here is derived from an EMBL/GenBank/DDBJ whole genome shotgun (WGS) entry which is preliminary data.</text>
</comment>
<protein>
    <submittedName>
        <fullName evidence="2">Uncharacterized protein</fullName>
    </submittedName>
</protein>
<feature type="region of interest" description="Disordered" evidence="1">
    <location>
        <begin position="1"/>
        <end position="20"/>
    </location>
</feature>
<accession>A0ABR4AKN8</accession>
<organism evidence="2 3">
    <name type="scientific">Stereocaulon virgatum</name>
    <dbReference type="NCBI Taxonomy" id="373712"/>
    <lineage>
        <taxon>Eukaryota</taxon>
        <taxon>Fungi</taxon>
        <taxon>Dikarya</taxon>
        <taxon>Ascomycota</taxon>
        <taxon>Pezizomycotina</taxon>
        <taxon>Lecanoromycetes</taxon>
        <taxon>OSLEUM clade</taxon>
        <taxon>Lecanoromycetidae</taxon>
        <taxon>Lecanorales</taxon>
        <taxon>Lecanorineae</taxon>
        <taxon>Stereocaulaceae</taxon>
        <taxon>Stereocaulon</taxon>
    </lineage>
</organism>
<evidence type="ECO:0000256" key="1">
    <source>
        <dbReference type="SAM" id="MobiDB-lite"/>
    </source>
</evidence>
<name>A0ABR4AKN8_9LECA</name>
<dbReference type="PANTHER" id="PTHR42085:SF1">
    <property type="entry name" value="F-BOX DOMAIN-CONTAINING PROTEIN"/>
    <property type="match status" value="1"/>
</dbReference>
<dbReference type="Proteomes" id="UP001590950">
    <property type="component" value="Unassembled WGS sequence"/>
</dbReference>